<dbReference type="InterPro" id="IPR051265">
    <property type="entry name" value="HIBADH-related_NP60_sf"/>
</dbReference>
<dbReference type="InterPro" id="IPR036291">
    <property type="entry name" value="NAD(P)-bd_dom_sf"/>
</dbReference>
<keyword evidence="2" id="KW-0520">NAD</keyword>
<accession>A0A1H2PKE1</accession>
<dbReference type="SUPFAM" id="SSF51735">
    <property type="entry name" value="NAD(P)-binding Rossmann-fold domains"/>
    <property type="match status" value="1"/>
</dbReference>
<dbReference type="EMBL" id="FNLO01000001">
    <property type="protein sequence ID" value="SDV46770.1"/>
    <property type="molecule type" value="Genomic_DNA"/>
</dbReference>
<evidence type="ECO:0000259" key="4">
    <source>
        <dbReference type="Pfam" id="PF03446"/>
    </source>
</evidence>
<evidence type="ECO:0000313" key="7">
    <source>
        <dbReference type="Proteomes" id="UP000243719"/>
    </source>
</evidence>
<dbReference type="SUPFAM" id="SSF48179">
    <property type="entry name" value="6-phosphogluconate dehydrogenase C-terminal domain-like"/>
    <property type="match status" value="1"/>
</dbReference>
<keyword evidence="7" id="KW-1185">Reference proteome</keyword>
<evidence type="ECO:0000256" key="2">
    <source>
        <dbReference type="ARBA" id="ARBA00023027"/>
    </source>
</evidence>
<evidence type="ECO:0000256" key="3">
    <source>
        <dbReference type="PIRSR" id="PIRSR000103-1"/>
    </source>
</evidence>
<gene>
    <name evidence="6" type="ORF">SAMN05216551_101623</name>
</gene>
<dbReference type="STRING" id="1770053.SAMN05216551_101623"/>
<dbReference type="GO" id="GO:0016491">
    <property type="term" value="F:oxidoreductase activity"/>
    <property type="evidence" value="ECO:0007669"/>
    <property type="project" value="UniProtKB-KW"/>
</dbReference>
<dbReference type="Pfam" id="PF14833">
    <property type="entry name" value="NAD_binding_11"/>
    <property type="match status" value="1"/>
</dbReference>
<dbReference type="OrthoDB" id="9777604at2"/>
<dbReference type="PANTHER" id="PTHR43580:SF2">
    <property type="entry name" value="CYTOKINE-LIKE NUCLEAR FACTOR N-PAC"/>
    <property type="match status" value="1"/>
</dbReference>
<evidence type="ECO:0000313" key="6">
    <source>
        <dbReference type="EMBL" id="SDV46770.1"/>
    </source>
</evidence>
<dbReference type="Proteomes" id="UP000243719">
    <property type="component" value="Unassembled WGS sequence"/>
</dbReference>
<sequence>MDVGLIGLGAMARAIAENLVAAGHRVRCWNRSGGDVAGVDMVLTPAEAFQADAVFTLLSDDAAIREVLIEGNVLAQAKPGMVHAVASTVSVAFSEELVQHHRQAGIDYVAAPVLGRPDVAAKGELNVLAAGAPAALQRLQPLFEVIGKRTWPLGDHPPGAHAAKIACNMMIAMAIEAMAEAAALTDANGVPRADFFELILGTLFGSRSYQVYSGLIVEGQYQPGFKASLGLKDLRLAREASQTLAAPLPALEAVHEQMRKAVAAGGADRDWSVMADYTLRAASAREGKP</sequence>
<dbReference type="PIRSF" id="PIRSF000103">
    <property type="entry name" value="HIBADH"/>
    <property type="match status" value="1"/>
</dbReference>
<evidence type="ECO:0000259" key="5">
    <source>
        <dbReference type="Pfam" id="PF14833"/>
    </source>
</evidence>
<proteinExistence type="predicted"/>
<dbReference type="Gene3D" id="3.40.50.720">
    <property type="entry name" value="NAD(P)-binding Rossmann-like Domain"/>
    <property type="match status" value="1"/>
</dbReference>
<dbReference type="InterPro" id="IPR029154">
    <property type="entry name" value="HIBADH-like_NADP-bd"/>
</dbReference>
<feature type="active site" evidence="3">
    <location>
        <position position="164"/>
    </location>
</feature>
<reference evidence="7" key="1">
    <citation type="submission" date="2016-09" db="EMBL/GenBank/DDBJ databases">
        <authorList>
            <person name="Varghese N."/>
            <person name="Submissions S."/>
        </authorList>
    </citation>
    <scope>NUCLEOTIDE SEQUENCE [LARGE SCALE GENOMIC DNA]</scope>
    <source>
        <strain evidence="7">JS23</strain>
    </source>
</reference>
<dbReference type="Pfam" id="PF03446">
    <property type="entry name" value="NAD_binding_2"/>
    <property type="match status" value="1"/>
</dbReference>
<dbReference type="RefSeq" id="WP_091904407.1">
    <property type="nucleotide sequence ID" value="NZ_FNLO01000001.1"/>
</dbReference>
<name>A0A1H2PKE1_9BURK</name>
<organism evidence="6 7">
    <name type="scientific">Chitinasiproducens palmae</name>
    <dbReference type="NCBI Taxonomy" id="1770053"/>
    <lineage>
        <taxon>Bacteria</taxon>
        <taxon>Pseudomonadati</taxon>
        <taxon>Pseudomonadota</taxon>
        <taxon>Betaproteobacteria</taxon>
        <taxon>Burkholderiales</taxon>
        <taxon>Burkholderiaceae</taxon>
        <taxon>Chitinasiproducens</taxon>
    </lineage>
</organism>
<evidence type="ECO:0000256" key="1">
    <source>
        <dbReference type="ARBA" id="ARBA00023002"/>
    </source>
</evidence>
<dbReference type="InterPro" id="IPR006115">
    <property type="entry name" value="6PGDH_NADP-bd"/>
</dbReference>
<dbReference type="InterPro" id="IPR015815">
    <property type="entry name" value="HIBADH-related"/>
</dbReference>
<dbReference type="InterPro" id="IPR008927">
    <property type="entry name" value="6-PGluconate_DH-like_C_sf"/>
</dbReference>
<dbReference type="Gene3D" id="1.10.1040.10">
    <property type="entry name" value="N-(1-d-carboxylethyl)-l-norvaline Dehydrogenase, domain 2"/>
    <property type="match status" value="1"/>
</dbReference>
<dbReference type="PANTHER" id="PTHR43580">
    <property type="entry name" value="OXIDOREDUCTASE GLYR1-RELATED"/>
    <property type="match status" value="1"/>
</dbReference>
<feature type="domain" description="6-phosphogluconate dehydrogenase NADP-binding" evidence="4">
    <location>
        <begin position="2"/>
        <end position="150"/>
    </location>
</feature>
<dbReference type="AlphaFoldDB" id="A0A1H2PKE1"/>
<protein>
    <submittedName>
        <fullName evidence="6">3-hydroxyisobutyrate dehydrogenase</fullName>
    </submittedName>
</protein>
<feature type="domain" description="3-hydroxyisobutyrate dehydrogenase-like NAD-binding" evidence="5">
    <location>
        <begin position="160"/>
        <end position="275"/>
    </location>
</feature>
<dbReference type="GO" id="GO:0050661">
    <property type="term" value="F:NADP binding"/>
    <property type="evidence" value="ECO:0007669"/>
    <property type="project" value="InterPro"/>
</dbReference>
<dbReference type="GO" id="GO:0051287">
    <property type="term" value="F:NAD binding"/>
    <property type="evidence" value="ECO:0007669"/>
    <property type="project" value="InterPro"/>
</dbReference>
<keyword evidence="1" id="KW-0560">Oxidoreductase</keyword>
<dbReference type="InterPro" id="IPR013328">
    <property type="entry name" value="6PGD_dom2"/>
</dbReference>